<feature type="repeat" description="Lumazine-binding" evidence="10">
    <location>
        <begin position="98"/>
        <end position="195"/>
    </location>
</feature>
<dbReference type="PANTHER" id="PTHR21098">
    <property type="entry name" value="RIBOFLAVIN SYNTHASE ALPHA CHAIN"/>
    <property type="match status" value="1"/>
</dbReference>
<dbReference type="Gene3D" id="2.40.30.20">
    <property type="match status" value="2"/>
</dbReference>
<evidence type="ECO:0000256" key="4">
    <source>
        <dbReference type="ARBA" id="ARBA00012827"/>
    </source>
</evidence>
<dbReference type="CDD" id="cd00402">
    <property type="entry name" value="Riboflavin_synthase_like"/>
    <property type="match status" value="1"/>
</dbReference>
<dbReference type="GO" id="GO:0004746">
    <property type="term" value="F:riboflavin synthase activity"/>
    <property type="evidence" value="ECO:0007669"/>
    <property type="project" value="UniProtKB-UniRule"/>
</dbReference>
<dbReference type="InterPro" id="IPR001783">
    <property type="entry name" value="Lumazine-bd"/>
</dbReference>
<feature type="domain" description="Lumazine-binding" evidence="11">
    <location>
        <begin position="1"/>
        <end position="97"/>
    </location>
</feature>
<comment type="pathway">
    <text evidence="3">Cofactor biosynthesis; riboflavin biosynthesis; riboflavin from 2-hydroxy-3-oxobutyl phosphate and 5-amino-6-(D-ribitylamino)uracil: step 2/2.</text>
</comment>
<keyword evidence="6" id="KW-0686">Riboflavin biosynthesis</keyword>
<dbReference type="Proteomes" id="UP000294338">
    <property type="component" value="Chromosome 1"/>
</dbReference>
<dbReference type="AlphaFoldDB" id="A0A451D514"/>
<keyword evidence="8" id="KW-0677">Repeat</keyword>
<dbReference type="RefSeq" id="WP_197095340.1">
    <property type="nucleotide sequence ID" value="NZ_LR217705.1"/>
</dbReference>
<evidence type="ECO:0000256" key="6">
    <source>
        <dbReference type="ARBA" id="ARBA00022619"/>
    </source>
</evidence>
<name>A0A451D514_9GAMM</name>
<dbReference type="SUPFAM" id="SSF63380">
    <property type="entry name" value="Riboflavin synthase domain-like"/>
    <property type="match status" value="2"/>
</dbReference>
<sequence>MFTGIVQGIAELYYIEEKQNVRTYIFKMPNLFLEGLKTGYSVANNGCCLTVTQIIGDYVSFDLVAETLLKTNLDMLNVGDKVNIERAARFSDEIGGHFVSGHIMATAIITQICNKKSNYTIWLTIDVLKKKKYIFYKGFITIDGISLTVGEVTQKEFCVHLIPETLLRTTLGQKNIGDKVNIEFDLNTQVIVDTVERVLATS</sequence>
<evidence type="ECO:0000256" key="7">
    <source>
        <dbReference type="ARBA" id="ARBA00022679"/>
    </source>
</evidence>
<evidence type="ECO:0000256" key="5">
    <source>
        <dbReference type="ARBA" id="ARBA00013950"/>
    </source>
</evidence>
<gene>
    <name evidence="12" type="primary">ribC</name>
    <name evidence="12" type="ORF">ERCISPPS3390_622</name>
</gene>
<evidence type="ECO:0000256" key="3">
    <source>
        <dbReference type="ARBA" id="ARBA00004887"/>
    </source>
</evidence>
<dbReference type="PROSITE" id="PS51177">
    <property type="entry name" value="LUMAZINE_BIND"/>
    <property type="match status" value="2"/>
</dbReference>
<dbReference type="NCBIfam" id="TIGR00187">
    <property type="entry name" value="ribE"/>
    <property type="match status" value="1"/>
</dbReference>
<feature type="domain" description="Lumazine-binding" evidence="11">
    <location>
        <begin position="98"/>
        <end position="195"/>
    </location>
</feature>
<comment type="catalytic activity">
    <reaction evidence="1">
        <text>2 6,7-dimethyl-8-(1-D-ribityl)lumazine + H(+) = 5-amino-6-(D-ribitylamino)uracil + riboflavin</text>
        <dbReference type="Rhea" id="RHEA:20772"/>
        <dbReference type="ChEBI" id="CHEBI:15378"/>
        <dbReference type="ChEBI" id="CHEBI:15934"/>
        <dbReference type="ChEBI" id="CHEBI:57986"/>
        <dbReference type="ChEBI" id="CHEBI:58201"/>
        <dbReference type="EC" id="2.5.1.9"/>
    </reaction>
</comment>
<evidence type="ECO:0000313" key="13">
    <source>
        <dbReference type="Proteomes" id="UP000294338"/>
    </source>
</evidence>
<dbReference type="EC" id="2.5.1.9" evidence="4 9"/>
<evidence type="ECO:0000256" key="10">
    <source>
        <dbReference type="PROSITE-ProRule" id="PRU00524"/>
    </source>
</evidence>
<organism evidence="12 13">
    <name type="scientific">Candidatus Erwinia haradaeae</name>
    <dbReference type="NCBI Taxonomy" id="1922217"/>
    <lineage>
        <taxon>Bacteria</taxon>
        <taxon>Pseudomonadati</taxon>
        <taxon>Pseudomonadota</taxon>
        <taxon>Gammaproteobacteria</taxon>
        <taxon>Enterobacterales</taxon>
        <taxon>Erwiniaceae</taxon>
        <taxon>Erwinia</taxon>
    </lineage>
</organism>
<dbReference type="PIRSF" id="PIRSF000498">
    <property type="entry name" value="Riboflavin_syn_A"/>
    <property type="match status" value="1"/>
</dbReference>
<dbReference type="EMBL" id="LR217705">
    <property type="protein sequence ID" value="VFP80736.1"/>
    <property type="molecule type" value="Genomic_DNA"/>
</dbReference>
<evidence type="ECO:0000256" key="9">
    <source>
        <dbReference type="NCBIfam" id="TIGR00187"/>
    </source>
</evidence>
<protein>
    <recommendedName>
        <fullName evidence="5 9">Riboflavin synthase</fullName>
        <ecNumber evidence="4 9">2.5.1.9</ecNumber>
    </recommendedName>
</protein>
<dbReference type="Pfam" id="PF00677">
    <property type="entry name" value="Lum_binding"/>
    <property type="match status" value="2"/>
</dbReference>
<dbReference type="PANTHER" id="PTHR21098:SF0">
    <property type="entry name" value="RIBOFLAVIN SYNTHASE"/>
    <property type="match status" value="1"/>
</dbReference>
<proteinExistence type="predicted"/>
<dbReference type="InterPro" id="IPR017938">
    <property type="entry name" value="Riboflavin_synthase-like_b-brl"/>
</dbReference>
<dbReference type="FunFam" id="2.40.30.20:FF:000003">
    <property type="entry name" value="Riboflavin synthase, alpha subunit"/>
    <property type="match status" value="1"/>
</dbReference>
<dbReference type="NCBIfam" id="NF006767">
    <property type="entry name" value="PRK09289.1"/>
    <property type="match status" value="1"/>
</dbReference>
<dbReference type="GO" id="GO:0005829">
    <property type="term" value="C:cytosol"/>
    <property type="evidence" value="ECO:0007669"/>
    <property type="project" value="TreeGrafter"/>
</dbReference>
<accession>A0A451D514</accession>
<evidence type="ECO:0000313" key="12">
    <source>
        <dbReference type="EMBL" id="VFP80736.1"/>
    </source>
</evidence>
<reference evidence="12 13" key="1">
    <citation type="submission" date="2019-02" db="EMBL/GenBank/DDBJ databases">
        <authorList>
            <person name="Manzano-Marin A."/>
            <person name="Manzano-Marin A."/>
        </authorList>
    </citation>
    <scope>NUCLEOTIDE SEQUENCE [LARGE SCALE GENOMIC DNA]</scope>
    <source>
        <strain evidence="12 13">ErCisplendens/pseudotsugae</strain>
    </source>
</reference>
<dbReference type="InterPro" id="IPR023366">
    <property type="entry name" value="ATP_synth_asu-like_sf"/>
</dbReference>
<dbReference type="UniPathway" id="UPA00275">
    <property type="reaction ID" value="UER00405"/>
</dbReference>
<comment type="function">
    <text evidence="2">Catalyzes the dismutation of two molecules of 6,7-dimethyl-8-ribityllumazine, resulting in the formation of riboflavin and 5-amino-6-(D-ribitylamino)uracil.</text>
</comment>
<feature type="repeat" description="Lumazine-binding" evidence="10">
    <location>
        <begin position="1"/>
        <end position="97"/>
    </location>
</feature>
<keyword evidence="7 12" id="KW-0808">Transferase</keyword>
<evidence type="ECO:0000256" key="1">
    <source>
        <dbReference type="ARBA" id="ARBA00000968"/>
    </source>
</evidence>
<dbReference type="GO" id="GO:0009231">
    <property type="term" value="P:riboflavin biosynthetic process"/>
    <property type="evidence" value="ECO:0007669"/>
    <property type="project" value="UniProtKB-UniPathway"/>
</dbReference>
<evidence type="ECO:0000256" key="8">
    <source>
        <dbReference type="ARBA" id="ARBA00022737"/>
    </source>
</evidence>
<dbReference type="NCBIfam" id="NF009566">
    <property type="entry name" value="PRK13020.1"/>
    <property type="match status" value="1"/>
</dbReference>
<evidence type="ECO:0000256" key="2">
    <source>
        <dbReference type="ARBA" id="ARBA00002803"/>
    </source>
</evidence>
<evidence type="ECO:0000259" key="11">
    <source>
        <dbReference type="PROSITE" id="PS51177"/>
    </source>
</evidence>
<dbReference type="InterPro" id="IPR026017">
    <property type="entry name" value="Lumazine-bd_dom"/>
</dbReference>